<feature type="domain" description="IMS import disulfide relay-system CHCH-CHCH-like Cx9C" evidence="1">
    <location>
        <begin position="1"/>
        <end position="45"/>
    </location>
</feature>
<dbReference type="InterPro" id="IPR031731">
    <property type="entry name" value="CX9C"/>
</dbReference>
<dbReference type="PANTHER" id="PTHR47106:SF1">
    <property type="entry name" value="COILED-COIL-HELIX-COILED-COIL-HELIX DOMAIN-CONTAINING PROTEIN 5"/>
    <property type="match status" value="1"/>
</dbReference>
<evidence type="ECO:0000313" key="2">
    <source>
        <dbReference type="EMBL" id="AAM18883.1"/>
    </source>
</evidence>
<sequence>MELVAKFCHSELEAYGSCVQDNPQNWPTKCAELKKKVSNCSSTHPSIQRIKRDCHKQFQVYDYCIRNNPSDVEVCVPALRDFFTCGHNAASDQQLKGTLIFQNCLLGQMKSKEKDLQIMRIKKYKYQMSP</sequence>
<dbReference type="Pfam" id="PF16860">
    <property type="entry name" value="CX9C"/>
    <property type="match status" value="1"/>
</dbReference>
<name>Q8T761_BRAFL</name>
<dbReference type="AlphaFoldDB" id="Q8T761"/>
<dbReference type="EMBL" id="AF391292">
    <property type="protein sequence ID" value="AAM18883.1"/>
    <property type="molecule type" value="Genomic_DNA"/>
</dbReference>
<dbReference type="Gene3D" id="1.10.287.2900">
    <property type="match status" value="2"/>
</dbReference>
<dbReference type="PIRSF" id="PIRSF013232">
    <property type="entry name" value="UCP013232"/>
    <property type="match status" value="1"/>
</dbReference>
<accession>Q8T761</accession>
<reference evidence="2" key="1">
    <citation type="journal article" date="2002" name="Nat. Genet.">
        <title>Evidence of en bloc duplication in vertebrate genomes.</title>
        <authorList>
            <person name="Abi-Rached L."/>
            <person name="Gilles A."/>
            <person name="Shiina T."/>
            <person name="Pontarotti P."/>
            <person name="Inoko H."/>
        </authorList>
    </citation>
    <scope>NUCLEOTIDE SEQUENCE</scope>
</reference>
<proteinExistence type="predicted"/>
<dbReference type="PANTHER" id="PTHR47106">
    <property type="entry name" value="COILED-COIL-HELIX-COILED-COIL-HELIX DOMAIN-CONTAINING PROTEIN 5"/>
    <property type="match status" value="1"/>
</dbReference>
<protein>
    <recommendedName>
        <fullName evidence="1">IMS import disulfide relay-system CHCH-CHCH-like Cx9C domain-containing protein</fullName>
    </recommendedName>
</protein>
<dbReference type="InterPro" id="IPR052848">
    <property type="entry name" value="CHCH_domain-containing_protein"/>
</dbReference>
<organism evidence="2">
    <name type="scientific">Branchiostoma floridae</name>
    <name type="common">Florida lancelet</name>
    <name type="synonym">Amphioxus</name>
    <dbReference type="NCBI Taxonomy" id="7739"/>
    <lineage>
        <taxon>Eukaryota</taxon>
        <taxon>Metazoa</taxon>
        <taxon>Chordata</taxon>
        <taxon>Cephalochordata</taxon>
        <taxon>Leptocardii</taxon>
        <taxon>Amphioxiformes</taxon>
        <taxon>Branchiostomatidae</taxon>
        <taxon>Branchiostoma</taxon>
    </lineage>
</organism>
<evidence type="ECO:0000259" key="1">
    <source>
        <dbReference type="Pfam" id="PF16860"/>
    </source>
</evidence>
<dbReference type="InterPro" id="IPR016611">
    <property type="entry name" value="Mix14"/>
</dbReference>